<gene>
    <name evidence="2" type="ORF">HY912_14735</name>
</gene>
<proteinExistence type="predicted"/>
<dbReference type="Pfam" id="PF26115">
    <property type="entry name" value="PDDEXK_GAPS4"/>
    <property type="match status" value="1"/>
</dbReference>
<reference evidence="2" key="1">
    <citation type="submission" date="2020-07" db="EMBL/GenBank/DDBJ databases">
        <title>Huge and variable diversity of episymbiotic CPR bacteria and DPANN archaea in groundwater ecosystems.</title>
        <authorList>
            <person name="He C.Y."/>
            <person name="Keren R."/>
            <person name="Whittaker M."/>
            <person name="Farag I.F."/>
            <person name="Doudna J."/>
            <person name="Cate J.H.D."/>
            <person name="Banfield J.F."/>
        </authorList>
    </citation>
    <scope>NUCLEOTIDE SEQUENCE</scope>
    <source>
        <strain evidence="2">NC_groundwater_1664_Pr3_B-0.1um_52_9</strain>
    </source>
</reference>
<evidence type="ECO:0000259" key="1">
    <source>
        <dbReference type="Pfam" id="PF26115"/>
    </source>
</evidence>
<evidence type="ECO:0000313" key="2">
    <source>
        <dbReference type="EMBL" id="MBI5250744.1"/>
    </source>
</evidence>
<dbReference type="AlphaFoldDB" id="A0A9D6V3B1"/>
<comment type="caution">
    <text evidence="2">The sequence shown here is derived from an EMBL/GenBank/DDBJ whole genome shotgun (WGS) entry which is preliminary data.</text>
</comment>
<protein>
    <recommendedName>
        <fullName evidence="1">GAPS4 PD-(D/E)XK nuclease domain-containing protein</fullName>
    </recommendedName>
</protein>
<evidence type="ECO:0000313" key="3">
    <source>
        <dbReference type="Proteomes" id="UP000807825"/>
    </source>
</evidence>
<feature type="domain" description="GAPS4 PD-(D/E)XK nuclease" evidence="1">
    <location>
        <begin position="2"/>
        <end position="129"/>
    </location>
</feature>
<organism evidence="2 3">
    <name type="scientific">Desulfomonile tiedjei</name>
    <dbReference type="NCBI Taxonomy" id="2358"/>
    <lineage>
        <taxon>Bacteria</taxon>
        <taxon>Pseudomonadati</taxon>
        <taxon>Thermodesulfobacteriota</taxon>
        <taxon>Desulfomonilia</taxon>
        <taxon>Desulfomonilales</taxon>
        <taxon>Desulfomonilaceae</taxon>
        <taxon>Desulfomonile</taxon>
    </lineage>
</organism>
<accession>A0A9D6V3B1</accession>
<dbReference type="EMBL" id="JACRDE010000385">
    <property type="protein sequence ID" value="MBI5250744.1"/>
    <property type="molecule type" value="Genomic_DNA"/>
</dbReference>
<dbReference type="Proteomes" id="UP000807825">
    <property type="component" value="Unassembled WGS sequence"/>
</dbReference>
<dbReference type="InterPro" id="IPR058873">
    <property type="entry name" value="PDDEXK_GAPS4"/>
</dbReference>
<sequence length="313" mass="36372">MSKELFSEFLWEQVGPWNWNWPCEEKERHNAKTHPSDIVFYYDEPYTLARSYINCDLKSYARGTISTGKVCAAIEGLARALTCAEKSDEWRNKYIHNDVSPGICGLLFVYNHDGEHDKDFSGLLDAVKHETLDIPKKSKIVVFGPKDIFWLNNVRYEIVQMRGTGELPAREHCRFFYPHLVRKKKVQLEHAKAATLEMLTGPWIILSYADPKSRNRRGVVIYYRRRGESVEEFLYLIDYLMHYQVLVDDTDVQIKTLDAHRDAPAFFGKAIDQYIDQCDGATDIKKLLDSIKYGQINQVQTRFSELDIGMENV</sequence>
<name>A0A9D6V3B1_9BACT</name>